<dbReference type="EnsemblPlants" id="KEH19273">
    <property type="protein sequence ID" value="KEH19273"/>
    <property type="gene ID" value="MTR_8g045705"/>
</dbReference>
<evidence type="ECO:0000259" key="3">
    <source>
        <dbReference type="Pfam" id="PF21530"/>
    </source>
</evidence>
<protein>
    <recommendedName>
        <fullName evidence="1">ATP-dependent DNA helicase</fullName>
        <ecNumber evidence="1">5.6.2.3</ecNumber>
    </recommendedName>
</protein>
<evidence type="ECO:0000259" key="2">
    <source>
        <dbReference type="Pfam" id="PF05970"/>
    </source>
</evidence>
<keyword evidence="1" id="KW-0547">Nucleotide-binding</keyword>
<dbReference type="InterPro" id="IPR049163">
    <property type="entry name" value="Pif1-like_2B_dom"/>
</dbReference>
<dbReference type="GO" id="GO:0005524">
    <property type="term" value="F:ATP binding"/>
    <property type="evidence" value="ECO:0007669"/>
    <property type="project" value="UniProtKB-KW"/>
</dbReference>
<reference evidence="4 6" key="2">
    <citation type="journal article" date="2014" name="BMC Genomics">
        <title>An improved genome release (version Mt4.0) for the model legume Medicago truncatula.</title>
        <authorList>
            <person name="Tang H."/>
            <person name="Krishnakumar V."/>
            <person name="Bidwell S."/>
            <person name="Rosen B."/>
            <person name="Chan A."/>
            <person name="Zhou S."/>
            <person name="Gentzbittel L."/>
            <person name="Childs K.L."/>
            <person name="Yandell M."/>
            <person name="Gundlach H."/>
            <person name="Mayer K.F."/>
            <person name="Schwartz D.C."/>
            <person name="Town C.D."/>
        </authorList>
    </citation>
    <scope>GENOME REANNOTATION</scope>
    <source>
        <strain evidence="4">A17</strain>
        <strain evidence="5 6">cv. Jemalong A17</strain>
    </source>
</reference>
<organism evidence="4 6">
    <name type="scientific">Medicago truncatula</name>
    <name type="common">Barrel medic</name>
    <name type="synonym">Medicago tribuloides</name>
    <dbReference type="NCBI Taxonomy" id="3880"/>
    <lineage>
        <taxon>Eukaryota</taxon>
        <taxon>Viridiplantae</taxon>
        <taxon>Streptophyta</taxon>
        <taxon>Embryophyta</taxon>
        <taxon>Tracheophyta</taxon>
        <taxon>Spermatophyta</taxon>
        <taxon>Magnoliopsida</taxon>
        <taxon>eudicotyledons</taxon>
        <taxon>Gunneridae</taxon>
        <taxon>Pentapetalae</taxon>
        <taxon>rosids</taxon>
        <taxon>fabids</taxon>
        <taxon>Fabales</taxon>
        <taxon>Fabaceae</taxon>
        <taxon>Papilionoideae</taxon>
        <taxon>50 kb inversion clade</taxon>
        <taxon>NPAAA clade</taxon>
        <taxon>Hologalegina</taxon>
        <taxon>IRL clade</taxon>
        <taxon>Trifolieae</taxon>
        <taxon>Medicago</taxon>
    </lineage>
</organism>
<dbReference type="GO" id="GO:0043139">
    <property type="term" value="F:5'-3' DNA helicase activity"/>
    <property type="evidence" value="ECO:0007669"/>
    <property type="project" value="UniProtKB-EC"/>
</dbReference>
<keyword evidence="1" id="KW-0233">DNA recombination</keyword>
<evidence type="ECO:0000313" key="4">
    <source>
        <dbReference type="EMBL" id="KEH19273.1"/>
    </source>
</evidence>
<comment type="cofactor">
    <cofactor evidence="1">
        <name>Mg(2+)</name>
        <dbReference type="ChEBI" id="CHEBI:18420"/>
    </cofactor>
</comment>
<keyword evidence="1" id="KW-0067">ATP-binding</keyword>
<dbReference type="InterPro" id="IPR027417">
    <property type="entry name" value="P-loop_NTPase"/>
</dbReference>
<gene>
    <name evidence="4" type="ordered locus">MTR_8g045705</name>
</gene>
<name>A0A072TQZ7_MEDTR</name>
<feature type="domain" description="DNA helicase Pif1-like DEAD-box helicase" evidence="2">
    <location>
        <begin position="60"/>
        <end position="142"/>
    </location>
</feature>
<sequence>MKKKKIEHGRNIKILDFFQEQGILYPTLDVVEHVNGFILSLVPEDEKEYISYDSVCKQTRIMRQTIWGVTVVSGDDFRQILPVIRKGCRQDILASSINSSKLWSHCNIFTLTTNMRLRASTVRAEQDEIRKFVDWMLSIGDGIGFANESGEINVLIHEELLIKDSSDPLHYRRGILAPTLDAIEHVNKFLLSLVPVDEKEYISFDLVCESDENNEVQSEWFTTELLNSMKFFDISNNKLRFTVGCPVTLIWNIDQATGLCNGTRLIVDNLCKNFIGATLITEKMLVKK</sequence>
<dbReference type="PANTHER" id="PTHR10492:SF74">
    <property type="entry name" value="ATP-DEPENDENT DNA HELICASE"/>
    <property type="match status" value="1"/>
</dbReference>
<dbReference type="EMBL" id="CM001224">
    <property type="protein sequence ID" value="KEH19273.1"/>
    <property type="molecule type" value="Genomic_DNA"/>
</dbReference>
<keyword evidence="1 4" id="KW-0347">Helicase</keyword>
<reference evidence="4 6" key="1">
    <citation type="journal article" date="2011" name="Nature">
        <title>The Medicago genome provides insight into the evolution of rhizobial symbioses.</title>
        <authorList>
            <person name="Young N.D."/>
            <person name="Debelle F."/>
            <person name="Oldroyd G.E."/>
            <person name="Geurts R."/>
            <person name="Cannon S.B."/>
            <person name="Udvardi M.K."/>
            <person name="Benedito V.A."/>
            <person name="Mayer K.F."/>
            <person name="Gouzy J."/>
            <person name="Schoof H."/>
            <person name="Van de Peer Y."/>
            <person name="Proost S."/>
            <person name="Cook D.R."/>
            <person name="Meyers B.C."/>
            <person name="Spannagl M."/>
            <person name="Cheung F."/>
            <person name="De Mita S."/>
            <person name="Krishnakumar V."/>
            <person name="Gundlach H."/>
            <person name="Zhou S."/>
            <person name="Mudge J."/>
            <person name="Bharti A.K."/>
            <person name="Murray J.D."/>
            <person name="Naoumkina M.A."/>
            <person name="Rosen B."/>
            <person name="Silverstein K.A."/>
            <person name="Tang H."/>
            <person name="Rombauts S."/>
            <person name="Zhao P.X."/>
            <person name="Zhou P."/>
            <person name="Barbe V."/>
            <person name="Bardou P."/>
            <person name="Bechner M."/>
            <person name="Bellec A."/>
            <person name="Berger A."/>
            <person name="Berges H."/>
            <person name="Bidwell S."/>
            <person name="Bisseling T."/>
            <person name="Choisne N."/>
            <person name="Couloux A."/>
            <person name="Denny R."/>
            <person name="Deshpande S."/>
            <person name="Dai X."/>
            <person name="Doyle J.J."/>
            <person name="Dudez A.M."/>
            <person name="Farmer A.D."/>
            <person name="Fouteau S."/>
            <person name="Franken C."/>
            <person name="Gibelin C."/>
            <person name="Gish J."/>
            <person name="Goldstein S."/>
            <person name="Gonzalez A.J."/>
            <person name="Green P.J."/>
            <person name="Hallab A."/>
            <person name="Hartog M."/>
            <person name="Hua A."/>
            <person name="Humphray S.J."/>
            <person name="Jeong D.H."/>
            <person name="Jing Y."/>
            <person name="Jocker A."/>
            <person name="Kenton S.M."/>
            <person name="Kim D.J."/>
            <person name="Klee K."/>
            <person name="Lai H."/>
            <person name="Lang C."/>
            <person name="Lin S."/>
            <person name="Macmil S.L."/>
            <person name="Magdelenat G."/>
            <person name="Matthews L."/>
            <person name="McCorrison J."/>
            <person name="Monaghan E.L."/>
            <person name="Mun J.H."/>
            <person name="Najar F.Z."/>
            <person name="Nicholson C."/>
            <person name="Noirot C."/>
            <person name="O'Bleness M."/>
            <person name="Paule C.R."/>
            <person name="Poulain J."/>
            <person name="Prion F."/>
            <person name="Qin B."/>
            <person name="Qu C."/>
            <person name="Retzel E.F."/>
            <person name="Riddle C."/>
            <person name="Sallet E."/>
            <person name="Samain S."/>
            <person name="Samson N."/>
            <person name="Sanders I."/>
            <person name="Saurat O."/>
            <person name="Scarpelli C."/>
            <person name="Schiex T."/>
            <person name="Segurens B."/>
            <person name="Severin A.J."/>
            <person name="Sherrier D.J."/>
            <person name="Shi R."/>
            <person name="Sims S."/>
            <person name="Singer S.R."/>
            <person name="Sinharoy S."/>
            <person name="Sterck L."/>
            <person name="Viollet A."/>
            <person name="Wang B.B."/>
            <person name="Wang K."/>
            <person name="Wang M."/>
            <person name="Wang X."/>
            <person name="Warfsmann J."/>
            <person name="Weissenbach J."/>
            <person name="White D.D."/>
            <person name="White J.D."/>
            <person name="Wiley G.B."/>
            <person name="Wincker P."/>
            <person name="Xing Y."/>
            <person name="Yang L."/>
            <person name="Yao Z."/>
            <person name="Ying F."/>
            <person name="Zhai J."/>
            <person name="Zhou L."/>
            <person name="Zuber A."/>
            <person name="Denarie J."/>
            <person name="Dixon R.A."/>
            <person name="May G.D."/>
            <person name="Schwartz D.C."/>
            <person name="Rogers J."/>
            <person name="Quetier F."/>
            <person name="Town C.D."/>
            <person name="Roe B.A."/>
        </authorList>
    </citation>
    <scope>NUCLEOTIDE SEQUENCE [LARGE SCALE GENOMIC DNA]</scope>
    <source>
        <strain evidence="4">A17</strain>
        <strain evidence="5 6">cv. Jemalong A17</strain>
    </source>
</reference>
<accession>A0A072TQZ7</accession>
<dbReference type="EC" id="5.6.2.3" evidence="1"/>
<dbReference type="GO" id="GO:0006310">
    <property type="term" value="P:DNA recombination"/>
    <property type="evidence" value="ECO:0007669"/>
    <property type="project" value="UniProtKB-KW"/>
</dbReference>
<comment type="catalytic activity">
    <reaction evidence="1">
        <text>ATP + H2O = ADP + phosphate + H(+)</text>
        <dbReference type="Rhea" id="RHEA:13065"/>
        <dbReference type="ChEBI" id="CHEBI:15377"/>
        <dbReference type="ChEBI" id="CHEBI:15378"/>
        <dbReference type="ChEBI" id="CHEBI:30616"/>
        <dbReference type="ChEBI" id="CHEBI:43474"/>
        <dbReference type="ChEBI" id="CHEBI:456216"/>
        <dbReference type="EC" id="5.6.2.3"/>
    </reaction>
</comment>
<proteinExistence type="inferred from homology"/>
<dbReference type="HOGENOM" id="CLU_967621_0_0_1"/>
<keyword evidence="1" id="KW-0227">DNA damage</keyword>
<keyword evidence="1" id="KW-0378">Hydrolase</keyword>
<dbReference type="Proteomes" id="UP000002051">
    <property type="component" value="Chromosome 8"/>
</dbReference>
<comment type="similarity">
    <text evidence="1">Belongs to the helicase family.</text>
</comment>
<dbReference type="STRING" id="3880.A0A072TQZ7"/>
<keyword evidence="1" id="KW-0234">DNA repair</keyword>
<dbReference type="Pfam" id="PF05970">
    <property type="entry name" value="PIF1"/>
    <property type="match status" value="1"/>
</dbReference>
<dbReference type="AlphaFoldDB" id="A0A072TQZ7"/>
<feature type="domain" description="DNA helicase Pif1-like 2B" evidence="3">
    <location>
        <begin position="224"/>
        <end position="270"/>
    </location>
</feature>
<evidence type="ECO:0000256" key="1">
    <source>
        <dbReference type="RuleBase" id="RU363044"/>
    </source>
</evidence>
<dbReference type="PANTHER" id="PTHR10492">
    <property type="match status" value="1"/>
</dbReference>
<dbReference type="GO" id="GO:0006281">
    <property type="term" value="P:DNA repair"/>
    <property type="evidence" value="ECO:0007669"/>
    <property type="project" value="UniProtKB-KW"/>
</dbReference>
<dbReference type="Pfam" id="PF21530">
    <property type="entry name" value="Pif1_2B_dom"/>
    <property type="match status" value="1"/>
</dbReference>
<evidence type="ECO:0000313" key="5">
    <source>
        <dbReference type="EnsemblPlants" id="KEH19273"/>
    </source>
</evidence>
<reference evidence="5" key="3">
    <citation type="submission" date="2015-04" db="UniProtKB">
        <authorList>
            <consortium name="EnsemblPlants"/>
        </authorList>
    </citation>
    <scope>IDENTIFICATION</scope>
    <source>
        <strain evidence="5">cv. Jemalong A17</strain>
    </source>
</reference>
<evidence type="ECO:0000313" key="6">
    <source>
        <dbReference type="Proteomes" id="UP000002051"/>
    </source>
</evidence>
<dbReference type="SUPFAM" id="SSF52540">
    <property type="entry name" value="P-loop containing nucleoside triphosphate hydrolases"/>
    <property type="match status" value="1"/>
</dbReference>
<keyword evidence="6" id="KW-1185">Reference proteome</keyword>
<dbReference type="InterPro" id="IPR010285">
    <property type="entry name" value="DNA_helicase_pif1-like_DEAD"/>
</dbReference>
<dbReference type="GO" id="GO:0000723">
    <property type="term" value="P:telomere maintenance"/>
    <property type="evidence" value="ECO:0007669"/>
    <property type="project" value="InterPro"/>
</dbReference>
<dbReference type="GO" id="GO:0016787">
    <property type="term" value="F:hydrolase activity"/>
    <property type="evidence" value="ECO:0007669"/>
    <property type="project" value="UniProtKB-KW"/>
</dbReference>